<proteinExistence type="predicted"/>
<accession>A0A8R7UDY0</accession>
<dbReference type="Gramene" id="TuG1812G0500000870.01.T01">
    <property type="protein sequence ID" value="TuG1812G0500000870.01.T01.cds348368"/>
    <property type="gene ID" value="TuG1812G0500000870.01"/>
</dbReference>
<evidence type="ECO:0000313" key="1">
    <source>
        <dbReference type="EnsemblPlants" id="TuG1812G0500000870.01.T01.cds348368"/>
    </source>
</evidence>
<name>A0A8R7UDY0_TRIUA</name>
<reference evidence="1" key="2">
    <citation type="submission" date="2018-03" db="EMBL/GenBank/DDBJ databases">
        <title>The Triticum urartu genome reveals the dynamic nature of wheat genome evolution.</title>
        <authorList>
            <person name="Ling H."/>
            <person name="Ma B."/>
            <person name="Shi X."/>
            <person name="Liu H."/>
            <person name="Dong L."/>
            <person name="Sun H."/>
            <person name="Cao Y."/>
            <person name="Gao Q."/>
            <person name="Zheng S."/>
            <person name="Li Y."/>
            <person name="Yu Y."/>
            <person name="Du H."/>
            <person name="Qi M."/>
            <person name="Li Y."/>
            <person name="Yu H."/>
            <person name="Cui Y."/>
            <person name="Wang N."/>
            <person name="Chen C."/>
            <person name="Wu H."/>
            <person name="Zhao Y."/>
            <person name="Zhang J."/>
            <person name="Li Y."/>
            <person name="Zhou W."/>
            <person name="Zhang B."/>
            <person name="Hu W."/>
            <person name="Eijk M."/>
            <person name="Tang J."/>
            <person name="Witsenboer H."/>
            <person name="Zhao S."/>
            <person name="Li Z."/>
            <person name="Zhang A."/>
            <person name="Wang D."/>
            <person name="Liang C."/>
        </authorList>
    </citation>
    <scope>NUCLEOTIDE SEQUENCE [LARGE SCALE GENOMIC DNA]</scope>
    <source>
        <strain evidence="1">cv. G1812</strain>
    </source>
</reference>
<sequence length="78" mass="8824">MDNVTIFKKIAVVKCIDEARMYIVTFIHKKLQRSKYKSIKKEREPVVIVNKIIDKDDIIAGQNDATVAIVSPAIGHQS</sequence>
<keyword evidence="2" id="KW-1185">Reference proteome</keyword>
<evidence type="ECO:0000313" key="2">
    <source>
        <dbReference type="Proteomes" id="UP000015106"/>
    </source>
</evidence>
<reference evidence="1" key="3">
    <citation type="submission" date="2022-06" db="UniProtKB">
        <authorList>
            <consortium name="EnsemblPlants"/>
        </authorList>
    </citation>
    <scope>IDENTIFICATION</scope>
</reference>
<dbReference type="EnsemblPlants" id="TuG1812G0500000870.01.T01">
    <property type="protein sequence ID" value="TuG1812G0500000870.01.T01.cds348368"/>
    <property type="gene ID" value="TuG1812G0500000870.01"/>
</dbReference>
<protein>
    <submittedName>
        <fullName evidence="1">Uncharacterized protein</fullName>
    </submittedName>
</protein>
<dbReference type="Proteomes" id="UP000015106">
    <property type="component" value="Chromosome 5"/>
</dbReference>
<organism evidence="1 2">
    <name type="scientific">Triticum urartu</name>
    <name type="common">Red wild einkorn</name>
    <name type="synonym">Crithodium urartu</name>
    <dbReference type="NCBI Taxonomy" id="4572"/>
    <lineage>
        <taxon>Eukaryota</taxon>
        <taxon>Viridiplantae</taxon>
        <taxon>Streptophyta</taxon>
        <taxon>Embryophyta</taxon>
        <taxon>Tracheophyta</taxon>
        <taxon>Spermatophyta</taxon>
        <taxon>Magnoliopsida</taxon>
        <taxon>Liliopsida</taxon>
        <taxon>Poales</taxon>
        <taxon>Poaceae</taxon>
        <taxon>BOP clade</taxon>
        <taxon>Pooideae</taxon>
        <taxon>Triticodae</taxon>
        <taxon>Triticeae</taxon>
        <taxon>Triticinae</taxon>
        <taxon>Triticum</taxon>
    </lineage>
</organism>
<dbReference type="AlphaFoldDB" id="A0A8R7UDY0"/>
<reference evidence="2" key="1">
    <citation type="journal article" date="2013" name="Nature">
        <title>Draft genome of the wheat A-genome progenitor Triticum urartu.</title>
        <authorList>
            <person name="Ling H.Q."/>
            <person name="Zhao S."/>
            <person name="Liu D."/>
            <person name="Wang J."/>
            <person name="Sun H."/>
            <person name="Zhang C."/>
            <person name="Fan H."/>
            <person name="Li D."/>
            <person name="Dong L."/>
            <person name="Tao Y."/>
            <person name="Gao C."/>
            <person name="Wu H."/>
            <person name="Li Y."/>
            <person name="Cui Y."/>
            <person name="Guo X."/>
            <person name="Zheng S."/>
            <person name="Wang B."/>
            <person name="Yu K."/>
            <person name="Liang Q."/>
            <person name="Yang W."/>
            <person name="Lou X."/>
            <person name="Chen J."/>
            <person name="Feng M."/>
            <person name="Jian J."/>
            <person name="Zhang X."/>
            <person name="Luo G."/>
            <person name="Jiang Y."/>
            <person name="Liu J."/>
            <person name="Wang Z."/>
            <person name="Sha Y."/>
            <person name="Zhang B."/>
            <person name="Wu H."/>
            <person name="Tang D."/>
            <person name="Shen Q."/>
            <person name="Xue P."/>
            <person name="Zou S."/>
            <person name="Wang X."/>
            <person name="Liu X."/>
            <person name="Wang F."/>
            <person name="Yang Y."/>
            <person name="An X."/>
            <person name="Dong Z."/>
            <person name="Zhang K."/>
            <person name="Zhang X."/>
            <person name="Luo M.C."/>
            <person name="Dvorak J."/>
            <person name="Tong Y."/>
            <person name="Wang J."/>
            <person name="Yang H."/>
            <person name="Li Z."/>
            <person name="Wang D."/>
            <person name="Zhang A."/>
            <person name="Wang J."/>
        </authorList>
    </citation>
    <scope>NUCLEOTIDE SEQUENCE</scope>
    <source>
        <strain evidence="2">cv. G1812</strain>
    </source>
</reference>